<gene>
    <name evidence="1" type="ORF">CAPSK01_003449</name>
</gene>
<sequence>MQKDHPAVLERSATAWPANMSELFRLMVATRMPKHRKRHEHDKKGSAKNECLVFICRRDYVACFAFYASLERH</sequence>
<reference evidence="1 2" key="1">
    <citation type="submission" date="2014-07" db="EMBL/GenBank/DDBJ databases">
        <title>Expanding our view of genomic diversity in Candidatus Accumulibacter clades.</title>
        <authorList>
            <person name="Skennerton C.T."/>
            <person name="Barr J.J."/>
            <person name="Slater F.R."/>
            <person name="Bond P.L."/>
            <person name="Tyson G.W."/>
        </authorList>
    </citation>
    <scope>NUCLEOTIDE SEQUENCE [LARGE SCALE GENOMIC DNA]</scope>
    <source>
        <strain evidence="2">SK-01</strain>
    </source>
</reference>
<proteinExistence type="predicted"/>
<organism evidence="1 2">
    <name type="scientific">Candidatus Accumulibacter vicinus</name>
    <dbReference type="NCBI Taxonomy" id="2954382"/>
    <lineage>
        <taxon>Bacteria</taxon>
        <taxon>Pseudomonadati</taxon>
        <taxon>Pseudomonadota</taxon>
        <taxon>Betaproteobacteria</taxon>
        <taxon>Candidatus Accumulibacter</taxon>
    </lineage>
</organism>
<dbReference type="Proteomes" id="UP000019812">
    <property type="component" value="Unassembled WGS sequence"/>
</dbReference>
<dbReference type="STRING" id="1457154.CAPSK01_003449"/>
<evidence type="ECO:0000313" key="2">
    <source>
        <dbReference type="Proteomes" id="UP000019812"/>
    </source>
</evidence>
<dbReference type="EMBL" id="JDSS02000032">
    <property type="protein sequence ID" value="KFB67086.1"/>
    <property type="molecule type" value="Genomic_DNA"/>
</dbReference>
<evidence type="ECO:0000313" key="1">
    <source>
        <dbReference type="EMBL" id="KFB67086.1"/>
    </source>
</evidence>
<comment type="caution">
    <text evidence="1">The sequence shown here is derived from an EMBL/GenBank/DDBJ whole genome shotgun (WGS) entry which is preliminary data.</text>
</comment>
<protein>
    <submittedName>
        <fullName evidence="1">Uncharacterized protein</fullName>
    </submittedName>
</protein>
<dbReference type="AlphaFoldDB" id="A0A084XX92"/>
<accession>A0A084XX92</accession>
<name>A0A084XX92_9PROT</name>